<evidence type="ECO:0000313" key="3">
    <source>
        <dbReference type="Proteomes" id="UP000823823"/>
    </source>
</evidence>
<comment type="caution">
    <text evidence="2">The sequence shown here is derived from an EMBL/GenBank/DDBJ whole genome shotgun (WGS) entry which is preliminary data.</text>
</comment>
<name>A0A9D2LFD4_9MICO</name>
<dbReference type="GO" id="GO:0030246">
    <property type="term" value="F:carbohydrate binding"/>
    <property type="evidence" value="ECO:0007669"/>
    <property type="project" value="TreeGrafter"/>
</dbReference>
<proteinExistence type="predicted"/>
<dbReference type="InterPro" id="IPR018389">
    <property type="entry name" value="DctP_fam"/>
</dbReference>
<evidence type="ECO:0000256" key="1">
    <source>
        <dbReference type="ARBA" id="ARBA00022729"/>
    </source>
</evidence>
<reference evidence="2" key="1">
    <citation type="journal article" date="2021" name="PeerJ">
        <title>Extensive microbial diversity within the chicken gut microbiome revealed by metagenomics and culture.</title>
        <authorList>
            <person name="Gilroy R."/>
            <person name="Ravi A."/>
            <person name="Getino M."/>
            <person name="Pursley I."/>
            <person name="Horton D.L."/>
            <person name="Alikhan N.F."/>
            <person name="Baker D."/>
            <person name="Gharbi K."/>
            <person name="Hall N."/>
            <person name="Watson M."/>
            <person name="Adriaenssens E.M."/>
            <person name="Foster-Nyarko E."/>
            <person name="Jarju S."/>
            <person name="Secka A."/>
            <person name="Antonio M."/>
            <person name="Oren A."/>
            <person name="Chaudhuri R.R."/>
            <person name="La Ragione R."/>
            <person name="Hildebrand F."/>
            <person name="Pallen M.J."/>
        </authorList>
    </citation>
    <scope>NUCLEOTIDE SEQUENCE</scope>
    <source>
        <strain evidence="2">ChiHjej13B12-24818</strain>
    </source>
</reference>
<dbReference type="CDD" id="cd13671">
    <property type="entry name" value="PBP2_TRAP_SBP_like_3"/>
    <property type="match status" value="1"/>
</dbReference>
<dbReference type="Proteomes" id="UP000823823">
    <property type="component" value="Unassembled WGS sequence"/>
</dbReference>
<dbReference type="GO" id="GO:0055085">
    <property type="term" value="P:transmembrane transport"/>
    <property type="evidence" value="ECO:0007669"/>
    <property type="project" value="InterPro"/>
</dbReference>
<dbReference type="NCBIfam" id="NF037995">
    <property type="entry name" value="TRAP_S1"/>
    <property type="match status" value="1"/>
</dbReference>
<dbReference type="EMBL" id="DWZH01000093">
    <property type="protein sequence ID" value="HJB11260.1"/>
    <property type="molecule type" value="Genomic_DNA"/>
</dbReference>
<protein>
    <submittedName>
        <fullName evidence="2">TRAP transporter substrate-binding protein</fullName>
    </submittedName>
</protein>
<dbReference type="Pfam" id="PF03480">
    <property type="entry name" value="DctP"/>
    <property type="match status" value="1"/>
</dbReference>
<dbReference type="Gene3D" id="3.40.190.170">
    <property type="entry name" value="Bacterial extracellular solute-binding protein, family 7"/>
    <property type="match status" value="1"/>
</dbReference>
<dbReference type="AlphaFoldDB" id="A0A9D2LFD4"/>
<organism evidence="2 3">
    <name type="scientific">Candidatus Brachybacterium merdavium</name>
    <dbReference type="NCBI Taxonomy" id="2838513"/>
    <lineage>
        <taxon>Bacteria</taxon>
        <taxon>Bacillati</taxon>
        <taxon>Actinomycetota</taxon>
        <taxon>Actinomycetes</taxon>
        <taxon>Micrococcales</taxon>
        <taxon>Dermabacteraceae</taxon>
        <taxon>Brachybacterium</taxon>
    </lineage>
</organism>
<reference evidence="2" key="2">
    <citation type="submission" date="2021-04" db="EMBL/GenBank/DDBJ databases">
        <authorList>
            <person name="Gilroy R."/>
        </authorList>
    </citation>
    <scope>NUCLEOTIDE SEQUENCE</scope>
    <source>
        <strain evidence="2">ChiHjej13B12-24818</strain>
    </source>
</reference>
<dbReference type="InterPro" id="IPR038404">
    <property type="entry name" value="TRAP_DctP_sf"/>
</dbReference>
<dbReference type="PANTHER" id="PTHR33376">
    <property type="match status" value="1"/>
</dbReference>
<accession>A0A9D2LFD4</accession>
<gene>
    <name evidence="2" type="ORF">H9786_12160</name>
</gene>
<evidence type="ECO:0000313" key="2">
    <source>
        <dbReference type="EMBL" id="HJB11260.1"/>
    </source>
</evidence>
<sequence length="301" mass="32439">MRLALNQTEDHPSFVALENFGEALDEATDGAWSIDVYPNETLGAQQETLQMVSNGSVEMSIVSGTQLENLNEDFLVLNMPGGFDDIEGQIRVLGDESIVGDLFASLEESQNIAVIGGFTQGERSVYTTQGPILTPDDLSGQSLRVQESDLHLAMAAALGATGTPLSYGEVYTGLNSGVIDAAENNEISYYTQAHHEVAPTLSLTRHLVGTDYLIINTDTLNSMDDDQRAAFDEGWAAAVEEHTSLWEEQTAEALENAEAEGAEINEVDADAFQEALSVLPEEFLTSESQTALWDAVRGAQS</sequence>
<keyword evidence="1" id="KW-0732">Signal</keyword>
<dbReference type="PANTHER" id="PTHR33376:SF2">
    <property type="entry name" value="DICARBOXYLATE-BINDING PERIPLASMIC PROTEIN"/>
    <property type="match status" value="1"/>
</dbReference>